<evidence type="ECO:0000313" key="4">
    <source>
        <dbReference type="Proteomes" id="UP000724149"/>
    </source>
</evidence>
<gene>
    <name evidence="3" type="ORF">H9X81_09260</name>
</gene>
<feature type="transmembrane region" description="Helical" evidence="1">
    <location>
        <begin position="60"/>
        <end position="83"/>
    </location>
</feature>
<evidence type="ECO:0000313" key="3">
    <source>
        <dbReference type="EMBL" id="MBM6923871.1"/>
    </source>
</evidence>
<accession>A0ABS2GP35</accession>
<keyword evidence="1" id="KW-0812">Transmembrane</keyword>
<sequence>MAIYNPDAPRRLPLSRREKFLRAVGAIVLLGTTAWLLANWGSLPVRLPSHYGFSGEIDGWSGRGSLGLLLGIGWGVWLLLAVTRYFPRGWSFSGLPVTDRTRPMLYCLMGEMLTVLQLVIALIFAFLSVWPLTFRPLPGWWWPVFLGSLFGSQGWYLWRAVRLGRTPPRE</sequence>
<protein>
    <submittedName>
        <fullName evidence="3">DUF1648 domain-containing protein</fullName>
    </submittedName>
</protein>
<keyword evidence="1" id="KW-1133">Transmembrane helix</keyword>
<proteinExistence type="predicted"/>
<feature type="transmembrane region" description="Helical" evidence="1">
    <location>
        <begin position="104"/>
        <end position="127"/>
    </location>
</feature>
<dbReference type="InterPro" id="IPR012867">
    <property type="entry name" value="DUF1648"/>
</dbReference>
<dbReference type="Proteomes" id="UP000724149">
    <property type="component" value="Unassembled WGS sequence"/>
</dbReference>
<keyword evidence="1" id="KW-0472">Membrane</keyword>
<evidence type="ECO:0000256" key="1">
    <source>
        <dbReference type="SAM" id="Phobius"/>
    </source>
</evidence>
<feature type="transmembrane region" description="Helical" evidence="1">
    <location>
        <begin position="20"/>
        <end position="40"/>
    </location>
</feature>
<organism evidence="3 4">
    <name type="scientific">Hydrogenoanaerobacterium saccharovorans</name>
    <dbReference type="NCBI Taxonomy" id="474960"/>
    <lineage>
        <taxon>Bacteria</taxon>
        <taxon>Bacillati</taxon>
        <taxon>Bacillota</taxon>
        <taxon>Clostridia</taxon>
        <taxon>Eubacteriales</taxon>
        <taxon>Oscillospiraceae</taxon>
        <taxon>Hydrogenoanaerobacterium</taxon>
    </lineage>
</organism>
<name>A0ABS2GP35_9FIRM</name>
<evidence type="ECO:0000259" key="2">
    <source>
        <dbReference type="Pfam" id="PF07853"/>
    </source>
</evidence>
<feature type="domain" description="DUF1648" evidence="2">
    <location>
        <begin position="27"/>
        <end position="69"/>
    </location>
</feature>
<dbReference type="EMBL" id="JACSNR010000009">
    <property type="protein sequence ID" value="MBM6923871.1"/>
    <property type="molecule type" value="Genomic_DNA"/>
</dbReference>
<reference evidence="3 4" key="1">
    <citation type="journal article" date="2021" name="Sci. Rep.">
        <title>The distribution of antibiotic resistance genes in chicken gut microbiota commensals.</title>
        <authorList>
            <person name="Juricova H."/>
            <person name="Matiasovicova J."/>
            <person name="Kubasova T."/>
            <person name="Cejkova D."/>
            <person name="Rychlik I."/>
        </authorList>
    </citation>
    <scope>NUCLEOTIDE SEQUENCE [LARGE SCALE GENOMIC DNA]</scope>
    <source>
        <strain evidence="3 4">An564</strain>
    </source>
</reference>
<keyword evidence="4" id="KW-1185">Reference proteome</keyword>
<feature type="transmembrane region" description="Helical" evidence="1">
    <location>
        <begin position="139"/>
        <end position="158"/>
    </location>
</feature>
<comment type="caution">
    <text evidence="3">The sequence shown here is derived from an EMBL/GenBank/DDBJ whole genome shotgun (WGS) entry which is preliminary data.</text>
</comment>
<dbReference type="Pfam" id="PF07853">
    <property type="entry name" value="DUF1648"/>
    <property type="match status" value="1"/>
</dbReference>
<dbReference type="RefSeq" id="WP_204721480.1">
    <property type="nucleotide sequence ID" value="NZ_JACSNR010000009.1"/>
</dbReference>